<dbReference type="InterPro" id="IPR059041">
    <property type="entry name" value="Ig_DLEC1_1"/>
</dbReference>
<dbReference type="Gene3D" id="2.60.40.10">
    <property type="entry name" value="Immunoglobulins"/>
    <property type="match status" value="9"/>
</dbReference>
<evidence type="ECO:0008006" key="11">
    <source>
        <dbReference type="Google" id="ProtNLM"/>
    </source>
</evidence>
<proteinExistence type="predicted"/>
<evidence type="ECO:0000256" key="5">
    <source>
        <dbReference type="ARBA" id="ARBA00023273"/>
    </source>
</evidence>
<feature type="domain" description="HYDIN/VesB/CFA65-like Ig-like" evidence="7">
    <location>
        <begin position="173"/>
        <end position="250"/>
    </location>
</feature>
<dbReference type="AlphaFoldDB" id="A0AAW1RVP5"/>
<evidence type="ECO:0000256" key="6">
    <source>
        <dbReference type="SAM" id="MobiDB-lite"/>
    </source>
</evidence>
<evidence type="ECO:0000256" key="4">
    <source>
        <dbReference type="ARBA" id="ARBA00023069"/>
    </source>
</evidence>
<dbReference type="GO" id="GO:0003341">
    <property type="term" value="P:cilium movement"/>
    <property type="evidence" value="ECO:0007669"/>
    <property type="project" value="TreeGrafter"/>
</dbReference>
<dbReference type="GO" id="GO:1904158">
    <property type="term" value="P:axonemal central apparatus assembly"/>
    <property type="evidence" value="ECO:0007669"/>
    <property type="project" value="TreeGrafter"/>
</dbReference>
<evidence type="ECO:0000256" key="1">
    <source>
        <dbReference type="ARBA" id="ARBA00004138"/>
    </source>
</evidence>
<dbReference type="InterPro" id="IPR033305">
    <property type="entry name" value="Hydin-like"/>
</dbReference>
<keyword evidence="5" id="KW-0966">Cell projection</keyword>
<dbReference type="PANTHER" id="PTHR23053:SF0">
    <property type="entry name" value="HYDROCEPHALUS-INDUCING PROTEIN HOMOLOG"/>
    <property type="match status" value="1"/>
</dbReference>
<dbReference type="Pfam" id="PF23277">
    <property type="entry name" value="Ig_Dlec1_1"/>
    <property type="match status" value="1"/>
</dbReference>
<organism evidence="9 10">
    <name type="scientific">Apatococcus fuscideae</name>
    <dbReference type="NCBI Taxonomy" id="2026836"/>
    <lineage>
        <taxon>Eukaryota</taxon>
        <taxon>Viridiplantae</taxon>
        <taxon>Chlorophyta</taxon>
        <taxon>core chlorophytes</taxon>
        <taxon>Trebouxiophyceae</taxon>
        <taxon>Chlorellales</taxon>
        <taxon>Chlorellaceae</taxon>
        <taxon>Apatococcus</taxon>
    </lineage>
</organism>
<dbReference type="EMBL" id="JALJOV010001953">
    <property type="protein sequence ID" value="KAK9837392.1"/>
    <property type="molecule type" value="Genomic_DNA"/>
</dbReference>
<dbReference type="InterPro" id="IPR053879">
    <property type="entry name" value="HYDIN_VesB_CFA65-like_Ig"/>
</dbReference>
<evidence type="ECO:0000256" key="2">
    <source>
        <dbReference type="ARBA" id="ARBA00004496"/>
    </source>
</evidence>
<comment type="caution">
    <text evidence="9">The sequence shown here is derived from an EMBL/GenBank/DDBJ whole genome shotgun (WGS) entry which is preliminary data.</text>
</comment>
<dbReference type="PANTHER" id="PTHR23053">
    <property type="entry name" value="DLEC1 DELETED IN LUNG AND ESOPHAGEAL CANCER 1"/>
    <property type="match status" value="1"/>
</dbReference>
<keyword evidence="3" id="KW-0963">Cytoplasm</keyword>
<feature type="non-terminal residue" evidence="9">
    <location>
        <position position="1275"/>
    </location>
</feature>
<evidence type="ECO:0000259" key="8">
    <source>
        <dbReference type="Pfam" id="PF23277"/>
    </source>
</evidence>
<feature type="region of interest" description="Disordered" evidence="6">
    <location>
        <begin position="307"/>
        <end position="347"/>
    </location>
</feature>
<feature type="domain" description="Deleted in lung and esophageal cancer protein 1 Ig-like" evidence="8">
    <location>
        <begin position="64"/>
        <end position="160"/>
    </location>
</feature>
<dbReference type="InterPro" id="IPR013783">
    <property type="entry name" value="Ig-like_fold"/>
</dbReference>
<evidence type="ECO:0000313" key="10">
    <source>
        <dbReference type="Proteomes" id="UP001485043"/>
    </source>
</evidence>
<feature type="domain" description="HYDIN/VesB/CFA65-like Ig-like" evidence="7">
    <location>
        <begin position="446"/>
        <end position="542"/>
    </location>
</feature>
<keyword evidence="4" id="KW-0969">Cilium</keyword>
<sequence length="1275" mass="139632">MAARGTSLLGTKAKDRELTLKQSQYRESKRTKGWKIKSSVVELLSLDETSLQVNTAVGIDRPLFRAFPPVLSFQGYEVGTSLEAILCLRNEDQAPRRVEIEKPGTASLRVQRRGVSSLSRLGSDSSKVAPGMDAIFVVRFQPASMDDFKWDLVVRTERERFLLPVVTTGHRALLEMPETVDFPDTPVKQESRRSFMISNNGNREARFVIACQAPFAAHPTEALLAVGASMRCKLDFKPHVAGPCRGCMEVRHDTGEVLYCCFTGTGYEVDVELSPGPVKAPSSFIRNSSQGSFKIINRSKVPLKFEWRDHSTEEEDRKSSAGMPIGGPRASEGLTEESSESDFSQNAGDSEYEEHVLLSRKSVALHEKHAAERRMFADQQYFHHAAFSIQPLQGCVWPESEADMTVIFHPDQAEAMSAVAWCAIEGQQERMCIQLEGRGLGPDAAFAREALDVGDAYIHTPHSYQMQLINKGSIEATFGLLPNTTPFGSKFNFEPSGGTLPVGQSMTITARLMAGTLGPFNETFNFFIEGSSKLIRLQIKGKVVGPSFQVDLNMIDWGPITPGFTFTRTLTLTNTSKITMAYVWSVPEDSIDPTKTIFKISPSSGKLSHGKQVEIATEYQCATAFVGPYHLVMGIPNVNRTALHLPMHAEYIVPRVTIPARIDFGSCSIRSPYTQALVLVNEGKLPAKYSISGLDAHDLATLTAEPMSGEIPAFGEANLALTLSALHLGRMTLTALIQITGMAKDHPQKILIGAFSIGATLTAQTASGQPKLPGTDIAFGSVPVLKDTIMVNPDQTKLLRDTLHVIINEGDDLMFPVTAVGAGTLITCDASTTGVDFGHQFIGWQGTREVSVRNQSRKSVNLIWDNATIKEQVVRSKRQGANQTKDEQPGQIPASFSIEPLQQELPAKTACTFLIRGNFAVARILEERLRCIDSELREVFNFPVRAQVAIPALDCNPKELRYLYNHSLPTPTADLTQTITLMNISHLPINTVAMTDGPFLLDCSTLNIPGGESIELPVTFNPHYRGDLQSCTLEDVVRIKFAEMGKLQVKLVADVIFPNVELNKSALAFGHVLSTSTAHRYIVMKNSSKAAVNYKWYIRLPDQPGEDVDALEGQDGPAAAKPSGPEAFDISPGQGILKPKQVVELDFCFYASEYTDAKAVAVCEVEHGPTYEVALSAATGNISFEVQEATMEFGPVPYDDVSQLNIVLRSTGLVPFRFYAELDAPGDPAYCSLYPRQGDLAHGGYCIMSLKIRPGAPRKLEGTVSILVDTKDPLR</sequence>
<feature type="compositionally biased region" description="Basic and acidic residues" evidence="6">
    <location>
        <begin position="307"/>
        <end position="319"/>
    </location>
</feature>
<reference evidence="9 10" key="1">
    <citation type="journal article" date="2024" name="Nat. Commun.">
        <title>Phylogenomics reveals the evolutionary origins of lichenization in chlorophyte algae.</title>
        <authorList>
            <person name="Puginier C."/>
            <person name="Libourel C."/>
            <person name="Otte J."/>
            <person name="Skaloud P."/>
            <person name="Haon M."/>
            <person name="Grisel S."/>
            <person name="Petersen M."/>
            <person name="Berrin J.G."/>
            <person name="Delaux P.M."/>
            <person name="Dal Grande F."/>
            <person name="Keller J."/>
        </authorList>
    </citation>
    <scope>NUCLEOTIDE SEQUENCE [LARGE SCALE GENOMIC DNA]</scope>
    <source>
        <strain evidence="9 10">SAG 2523</strain>
    </source>
</reference>
<evidence type="ECO:0000313" key="9">
    <source>
        <dbReference type="EMBL" id="KAK9837392.1"/>
    </source>
</evidence>
<gene>
    <name evidence="9" type="ORF">WJX84_007955</name>
</gene>
<accession>A0AAW1RVP5</accession>
<evidence type="ECO:0000259" key="7">
    <source>
        <dbReference type="Pfam" id="PF22544"/>
    </source>
</evidence>
<dbReference type="Proteomes" id="UP001485043">
    <property type="component" value="Unassembled WGS sequence"/>
</dbReference>
<comment type="subcellular location">
    <subcellularLocation>
        <location evidence="1">Cell projection</location>
        <location evidence="1">Cilium</location>
    </subcellularLocation>
    <subcellularLocation>
        <location evidence="2">Cytoplasm</location>
    </subcellularLocation>
</comment>
<dbReference type="GO" id="GO:0005930">
    <property type="term" value="C:axoneme"/>
    <property type="evidence" value="ECO:0007669"/>
    <property type="project" value="TreeGrafter"/>
</dbReference>
<dbReference type="Pfam" id="PF22544">
    <property type="entry name" value="HYDIN_VesB_CFA65-like_Ig"/>
    <property type="match status" value="2"/>
</dbReference>
<keyword evidence="10" id="KW-1185">Reference proteome</keyword>
<evidence type="ECO:0000256" key="3">
    <source>
        <dbReference type="ARBA" id="ARBA00022490"/>
    </source>
</evidence>
<protein>
    <recommendedName>
        <fullName evidence="11">Hydrocephalus-inducing protein</fullName>
    </recommendedName>
</protein>
<name>A0AAW1RVP5_9CHLO</name>